<feature type="domain" description="Terminase large subunit gp17-like C-terminal" evidence="3">
    <location>
        <begin position="327"/>
        <end position="474"/>
    </location>
</feature>
<feature type="region of interest" description="Disordered" evidence="2">
    <location>
        <begin position="496"/>
        <end position="515"/>
    </location>
</feature>
<dbReference type="EMBL" id="LAZR01003355">
    <property type="protein sequence ID" value="KKN19224.1"/>
    <property type="molecule type" value="Genomic_DNA"/>
</dbReference>
<sequence length="515" mass="57877">MTLDIDRSASEHEHEALNLSALSHSDQLKLQTALKEGWRLTPATMAVKITQGRWIAARHLLYISTIVATEVAKGNARLIFTFPARHGKSEFLSVNTPIWFLEKWPSKFVMTITYGAELATDFSLKVRDTFQNEDLHHLLHTRIRADKKRVDRWLTPQGGGLTAAGIGGPLVGRGADLMLIDDYIKNDEDSLSVTKRKKTWEWFKSTAYTRLEPDASLIIIATRWNQKDLIGMCMTELAHENWRLINFPALAEINDPLGRAEGEALWPERYSRERLLQIKKTLGTYWWDAMFQQNPRASMAGLDLSEYLKKIPESEVPSNADLKTIRAWDLAATEDGGDFTAGPKISRHKETGKIYLRDMKHVQKSSGKVKLLVYGTATGDGHGVQIWMEQEPGSSGKTVIEDYKDLLKAYDFEGEKATGPMEVRASPFLAAIEAGDVFEVEADWNDDFEEELDGFDADAEFDDQIIACALGYNKLVFGLKGSLTWGRETESNVIPIRGNPGHSMSKDTPRAGLTW</sequence>
<name>A0A0F9NMW6_9ZZZZ</name>
<gene>
    <name evidence="4" type="ORF">LCGC14_0947930</name>
</gene>
<accession>A0A0F9NMW6</accession>
<dbReference type="Pfam" id="PF17289">
    <property type="entry name" value="Terminase_6C"/>
    <property type="match status" value="1"/>
</dbReference>
<evidence type="ECO:0000259" key="3">
    <source>
        <dbReference type="Pfam" id="PF17289"/>
    </source>
</evidence>
<comment type="caution">
    <text evidence="4">The sequence shown here is derived from an EMBL/GenBank/DDBJ whole genome shotgun (WGS) entry which is preliminary data.</text>
</comment>
<evidence type="ECO:0000256" key="2">
    <source>
        <dbReference type="SAM" id="MobiDB-lite"/>
    </source>
</evidence>
<organism evidence="4">
    <name type="scientific">marine sediment metagenome</name>
    <dbReference type="NCBI Taxonomy" id="412755"/>
    <lineage>
        <taxon>unclassified sequences</taxon>
        <taxon>metagenomes</taxon>
        <taxon>ecological metagenomes</taxon>
    </lineage>
</organism>
<reference evidence="4" key="1">
    <citation type="journal article" date="2015" name="Nature">
        <title>Complex archaea that bridge the gap between prokaryotes and eukaryotes.</title>
        <authorList>
            <person name="Spang A."/>
            <person name="Saw J.H."/>
            <person name="Jorgensen S.L."/>
            <person name="Zaremba-Niedzwiedzka K."/>
            <person name="Martijn J."/>
            <person name="Lind A.E."/>
            <person name="van Eijk R."/>
            <person name="Schleper C."/>
            <person name="Guy L."/>
            <person name="Ettema T.J."/>
        </authorList>
    </citation>
    <scope>NUCLEOTIDE SEQUENCE</scope>
</reference>
<dbReference type="AlphaFoldDB" id="A0A0F9NMW6"/>
<evidence type="ECO:0000313" key="4">
    <source>
        <dbReference type="EMBL" id="KKN19224.1"/>
    </source>
</evidence>
<dbReference type="InterPro" id="IPR035421">
    <property type="entry name" value="Terminase_6C"/>
</dbReference>
<keyword evidence="1" id="KW-1188">Viral release from host cell</keyword>
<dbReference type="Pfam" id="PF03237">
    <property type="entry name" value="Terminase_6N"/>
    <property type="match status" value="1"/>
</dbReference>
<proteinExistence type="predicted"/>
<evidence type="ECO:0000256" key="1">
    <source>
        <dbReference type="ARBA" id="ARBA00022612"/>
    </source>
</evidence>
<protein>
    <recommendedName>
        <fullName evidence="3">Terminase large subunit gp17-like C-terminal domain-containing protein</fullName>
    </recommendedName>
</protein>